<dbReference type="InterPro" id="IPR036638">
    <property type="entry name" value="HLH_DNA-bd_sf"/>
</dbReference>
<keyword evidence="3" id="KW-1185">Reference proteome</keyword>
<sequence length="81" mass="9551">MQRYLEKEALLVSINEKRQMMVEAAEVYGYTGDETIKQSQELDQLIYQYQKLSMNDHYTPDKPLHDFLDGIDCLIVEKYTA</sequence>
<accession>A0A1R1RHP5</accession>
<evidence type="ECO:0000313" key="3">
    <source>
        <dbReference type="Proteomes" id="UP000187367"/>
    </source>
</evidence>
<dbReference type="Proteomes" id="UP000324326">
    <property type="component" value="Unassembled WGS sequence"/>
</dbReference>
<dbReference type="RefSeq" id="WP_076763795.1">
    <property type="nucleotide sequence ID" value="NZ_CM125431.1"/>
</dbReference>
<dbReference type="Proteomes" id="UP000187367">
    <property type="component" value="Unassembled WGS sequence"/>
</dbReference>
<dbReference type="InterPro" id="IPR018540">
    <property type="entry name" value="Spo0E-like"/>
</dbReference>
<dbReference type="STRING" id="1925020.BTA30_20930"/>
<name>A0A1R1RHP5_9BACI</name>
<comment type="caution">
    <text evidence="2">The sequence shown here is derived from an EMBL/GenBank/DDBJ whole genome shotgun (WGS) entry which is preliminary data.</text>
</comment>
<dbReference type="GO" id="GO:0043937">
    <property type="term" value="P:regulation of sporulation"/>
    <property type="evidence" value="ECO:0007669"/>
    <property type="project" value="InterPro"/>
</dbReference>
<dbReference type="SUPFAM" id="SSF140500">
    <property type="entry name" value="BAS1536-like"/>
    <property type="match status" value="1"/>
</dbReference>
<dbReference type="Pfam" id="PF09388">
    <property type="entry name" value="SpoOE-like"/>
    <property type="match status" value="1"/>
</dbReference>
<dbReference type="EMBL" id="MTJL01000002">
    <property type="protein sequence ID" value="OMI09813.1"/>
    <property type="molecule type" value="Genomic_DNA"/>
</dbReference>
<dbReference type="EMBL" id="QSND01000001">
    <property type="protein sequence ID" value="KAA6453116.1"/>
    <property type="molecule type" value="Genomic_DNA"/>
</dbReference>
<dbReference type="AlphaFoldDB" id="A0A1R1RHP5"/>
<evidence type="ECO:0000313" key="4">
    <source>
        <dbReference type="Proteomes" id="UP000324326"/>
    </source>
</evidence>
<dbReference type="OrthoDB" id="1684520at2"/>
<evidence type="ECO:0000313" key="1">
    <source>
        <dbReference type="EMBL" id="KAA6453116.1"/>
    </source>
</evidence>
<proteinExistence type="predicted"/>
<protein>
    <submittedName>
        <fullName evidence="1">Aspartyl-phosphate phosphatase Spo0E family protein</fullName>
    </submittedName>
    <submittedName>
        <fullName evidence="2">Transcriptional regulator</fullName>
    </submittedName>
</protein>
<accession>A0A1R1QYR7</accession>
<organism evidence="2 3">
    <name type="scientific">Bacillus swezeyi</name>
    <dbReference type="NCBI Taxonomy" id="1925020"/>
    <lineage>
        <taxon>Bacteria</taxon>
        <taxon>Bacillati</taxon>
        <taxon>Bacillota</taxon>
        <taxon>Bacilli</taxon>
        <taxon>Bacillales</taxon>
        <taxon>Bacillaceae</taxon>
        <taxon>Bacillus</taxon>
    </lineage>
</organism>
<dbReference type="GeneID" id="92789405"/>
<dbReference type="GO" id="GO:0046983">
    <property type="term" value="F:protein dimerization activity"/>
    <property type="evidence" value="ECO:0007669"/>
    <property type="project" value="InterPro"/>
</dbReference>
<evidence type="ECO:0000313" key="2">
    <source>
        <dbReference type="EMBL" id="OMI09813.1"/>
    </source>
</evidence>
<reference evidence="1 4" key="2">
    <citation type="submission" date="2018-08" db="EMBL/GenBank/DDBJ databases">
        <title>Bacillus phenotypic plasticity.</title>
        <authorList>
            <person name="Hurtado E."/>
        </authorList>
    </citation>
    <scope>NUCLEOTIDE SEQUENCE [LARGE SCALE GENOMIC DNA]</scope>
    <source>
        <strain evidence="1 4">427</strain>
    </source>
</reference>
<dbReference type="Gene3D" id="4.10.280.10">
    <property type="entry name" value="Helix-loop-helix DNA-binding domain"/>
    <property type="match status" value="1"/>
</dbReference>
<gene>
    <name evidence="2" type="ORF">BW143_00820</name>
    <name evidence="1" type="ORF">DX927_02560</name>
</gene>
<dbReference type="InterPro" id="IPR037208">
    <property type="entry name" value="Spo0E-like_sf"/>
</dbReference>
<reference evidence="2 3" key="1">
    <citation type="submission" date="2017-01" db="EMBL/GenBank/DDBJ databases">
        <title>Bacillus phylogenomics.</title>
        <authorList>
            <person name="Dunlap C."/>
        </authorList>
    </citation>
    <scope>NUCLEOTIDE SEQUENCE [LARGE SCALE GENOMIC DNA]</scope>
    <source>
        <strain evidence="2 3">NRRL B-41282</strain>
    </source>
</reference>